<feature type="region of interest" description="Disordered" evidence="1">
    <location>
        <begin position="1034"/>
        <end position="1089"/>
    </location>
</feature>
<feature type="region of interest" description="Disordered" evidence="1">
    <location>
        <begin position="1563"/>
        <end position="1652"/>
    </location>
</feature>
<feature type="compositionally biased region" description="Low complexity" evidence="1">
    <location>
        <begin position="152"/>
        <end position="179"/>
    </location>
</feature>
<feature type="compositionally biased region" description="Low complexity" evidence="1">
    <location>
        <begin position="444"/>
        <end position="453"/>
    </location>
</feature>
<proteinExistence type="predicted"/>
<keyword evidence="4" id="KW-1185">Reference proteome</keyword>
<feature type="compositionally biased region" description="Low complexity" evidence="1">
    <location>
        <begin position="417"/>
        <end position="430"/>
    </location>
</feature>
<feature type="region of interest" description="Disordered" evidence="1">
    <location>
        <begin position="152"/>
        <end position="374"/>
    </location>
</feature>
<feature type="compositionally biased region" description="Low complexity" evidence="1">
    <location>
        <begin position="1203"/>
        <end position="1217"/>
    </location>
</feature>
<dbReference type="EMBL" id="JABSNW010000004">
    <property type="protein sequence ID" value="KAL2887928.1"/>
    <property type="molecule type" value="Genomic_DNA"/>
</dbReference>
<dbReference type="RefSeq" id="XP_070859108.1">
    <property type="nucleotide sequence ID" value="XM_071002447.1"/>
</dbReference>
<feature type="compositionally biased region" description="Pro residues" evidence="1">
    <location>
        <begin position="454"/>
        <end position="467"/>
    </location>
</feature>
<feature type="region of interest" description="Disordered" evidence="1">
    <location>
        <begin position="1164"/>
        <end position="1217"/>
    </location>
</feature>
<feature type="compositionally biased region" description="Polar residues" evidence="1">
    <location>
        <begin position="934"/>
        <end position="947"/>
    </location>
</feature>
<feature type="compositionally biased region" description="Polar residues" evidence="1">
    <location>
        <begin position="2020"/>
        <end position="2048"/>
    </location>
</feature>
<evidence type="ECO:0000259" key="2">
    <source>
        <dbReference type="Pfam" id="PF04212"/>
    </source>
</evidence>
<organism evidence="3 4">
    <name type="scientific">Ceratocystis lukuohia</name>
    <dbReference type="NCBI Taxonomy" id="2019550"/>
    <lineage>
        <taxon>Eukaryota</taxon>
        <taxon>Fungi</taxon>
        <taxon>Dikarya</taxon>
        <taxon>Ascomycota</taxon>
        <taxon>Pezizomycotina</taxon>
        <taxon>Sordariomycetes</taxon>
        <taxon>Hypocreomycetidae</taxon>
        <taxon>Microascales</taxon>
        <taxon>Ceratocystidaceae</taxon>
        <taxon>Ceratocystis</taxon>
    </lineage>
</organism>
<dbReference type="PANTHER" id="PTHR37327:SF1">
    <property type="entry name" value="MICROTUBULE INTERACTING AND TRANSPORT DOMAIN-CONTAINING PROTEIN"/>
    <property type="match status" value="1"/>
</dbReference>
<feature type="compositionally biased region" description="Low complexity" evidence="1">
    <location>
        <begin position="249"/>
        <end position="261"/>
    </location>
</feature>
<dbReference type="Pfam" id="PF04212">
    <property type="entry name" value="MIT"/>
    <property type="match status" value="1"/>
</dbReference>
<evidence type="ECO:0000313" key="3">
    <source>
        <dbReference type="EMBL" id="KAL2887928.1"/>
    </source>
</evidence>
<feature type="compositionally biased region" description="Basic residues" evidence="1">
    <location>
        <begin position="566"/>
        <end position="586"/>
    </location>
</feature>
<feature type="region of interest" description="Disordered" evidence="1">
    <location>
        <begin position="756"/>
        <end position="782"/>
    </location>
</feature>
<evidence type="ECO:0000313" key="4">
    <source>
        <dbReference type="Proteomes" id="UP001610728"/>
    </source>
</evidence>
<feature type="domain" description="MIT" evidence="2">
    <location>
        <begin position="1087"/>
        <end position="1151"/>
    </location>
</feature>
<feature type="compositionally biased region" description="Basic and acidic residues" evidence="1">
    <location>
        <begin position="1164"/>
        <end position="1173"/>
    </location>
</feature>
<feature type="region of interest" description="Disordered" evidence="1">
    <location>
        <begin position="417"/>
        <end position="586"/>
    </location>
</feature>
<dbReference type="PANTHER" id="PTHR37327">
    <property type="entry name" value="CHROMOSOME 1, WHOLE GENOME SHOTGUN SEQUENCE"/>
    <property type="match status" value="1"/>
</dbReference>
<feature type="region of interest" description="Disordered" evidence="1">
    <location>
        <begin position="910"/>
        <end position="947"/>
    </location>
</feature>
<accession>A0ABR4MI21</accession>
<feature type="compositionally biased region" description="Low complexity" evidence="1">
    <location>
        <begin position="614"/>
        <end position="659"/>
    </location>
</feature>
<feature type="compositionally biased region" description="Low complexity" evidence="1">
    <location>
        <begin position="298"/>
        <end position="349"/>
    </location>
</feature>
<dbReference type="GeneID" id="98118041"/>
<feature type="compositionally biased region" description="Polar residues" evidence="1">
    <location>
        <begin position="186"/>
        <end position="204"/>
    </location>
</feature>
<feature type="compositionally biased region" description="Low complexity" evidence="1">
    <location>
        <begin position="552"/>
        <end position="565"/>
    </location>
</feature>
<reference evidence="3 4" key="1">
    <citation type="submission" date="2020-05" db="EMBL/GenBank/DDBJ databases">
        <title>Ceratocystis lukuohia genome.</title>
        <authorList>
            <person name="Harrington T.C."/>
            <person name="Kim K."/>
            <person name="Mayers C.G."/>
        </authorList>
    </citation>
    <scope>NUCLEOTIDE SEQUENCE [LARGE SCALE GENOMIC DNA]</scope>
    <source>
        <strain evidence="3 4">C4212</strain>
    </source>
</reference>
<feature type="compositionally biased region" description="Polar residues" evidence="1">
    <location>
        <begin position="1986"/>
        <end position="2000"/>
    </location>
</feature>
<feature type="compositionally biased region" description="Polar residues" evidence="1">
    <location>
        <begin position="1292"/>
        <end position="1314"/>
    </location>
</feature>
<feature type="compositionally biased region" description="Polar residues" evidence="1">
    <location>
        <begin position="236"/>
        <end position="248"/>
    </location>
</feature>
<feature type="compositionally biased region" description="Low complexity" evidence="1">
    <location>
        <begin position="468"/>
        <end position="481"/>
    </location>
</feature>
<feature type="compositionally biased region" description="Low complexity" evidence="1">
    <location>
        <begin position="1572"/>
        <end position="1588"/>
    </location>
</feature>
<dbReference type="InterPro" id="IPR036181">
    <property type="entry name" value="MIT_dom_sf"/>
</dbReference>
<gene>
    <name evidence="3" type="ORF">HOO65_040265</name>
</gene>
<feature type="region of interest" description="Disordered" evidence="1">
    <location>
        <begin position="1461"/>
        <end position="1508"/>
    </location>
</feature>
<dbReference type="SUPFAM" id="SSF116846">
    <property type="entry name" value="MIT domain"/>
    <property type="match status" value="1"/>
</dbReference>
<evidence type="ECO:0000256" key="1">
    <source>
        <dbReference type="SAM" id="MobiDB-lite"/>
    </source>
</evidence>
<dbReference type="InterPro" id="IPR007330">
    <property type="entry name" value="MIT_dom"/>
</dbReference>
<feature type="compositionally biased region" description="Low complexity" evidence="1">
    <location>
        <begin position="912"/>
        <end position="933"/>
    </location>
</feature>
<dbReference type="Gene3D" id="1.20.58.80">
    <property type="entry name" value="Phosphotransferase system, lactose/cellobiose-type IIA subunit"/>
    <property type="match status" value="1"/>
</dbReference>
<comment type="caution">
    <text evidence="3">The sequence shown here is derived from an EMBL/GenBank/DDBJ whole genome shotgun (WGS) entry which is preliminary data.</text>
</comment>
<name>A0ABR4MI21_9PEZI</name>
<feature type="compositionally biased region" description="Low complexity" evidence="1">
    <location>
        <begin position="1617"/>
        <end position="1630"/>
    </location>
</feature>
<feature type="compositionally biased region" description="Polar residues" evidence="1">
    <location>
        <begin position="63"/>
        <end position="75"/>
    </location>
</feature>
<feature type="compositionally biased region" description="Basic and acidic residues" evidence="1">
    <location>
        <begin position="763"/>
        <end position="780"/>
    </location>
</feature>
<feature type="compositionally biased region" description="Low complexity" evidence="1">
    <location>
        <begin position="9"/>
        <end position="54"/>
    </location>
</feature>
<feature type="compositionally biased region" description="Pro residues" evidence="1">
    <location>
        <begin position="495"/>
        <end position="512"/>
    </location>
</feature>
<dbReference type="Proteomes" id="UP001610728">
    <property type="component" value="Unassembled WGS sequence"/>
</dbReference>
<feature type="compositionally biased region" description="Polar residues" evidence="1">
    <location>
        <begin position="1638"/>
        <end position="1652"/>
    </location>
</feature>
<sequence>MGIEAVHRGSSIGFGSGPSSSGRSGPHSGPSSGLGATSAAAPAATGAQHATTGSVSAGHKSSPRPSVSAASTAAKNTGGPPATSNTYSIIPRTSPPRGLPLQRPHYRAPKPTFASTLTITITIATAITATPAIAVKASPQLKPHNTLSRARSFLRSPSPSPLRSLFRSPSSVALSSSTSGAPPTLKASSNLQSQFLVPETSGSGTAPELPKKPQNQVYQQPPCRRPSLQDGRNVAQIPSQTSQTGLALSQQGLSRSQSQSQIRAPGYQQQKHRQKEQPKPQAQKLMQQRVGDGDSNSTATNTALATATKPPIVAVAGSGSSVGAGASTASTTSSSSSSAPALVPSLLQSSPPPARKSSLLPPPPSHLSGGSSGRKLLLSFSSLTSSIQNASGNSSGGGGASTSSISTEAVDVAVGNSSAATSVATTASSIPGPPSAPATLPVTASAQSPAALPMLPPLLPPPPPPSLPLVSSSSSFSASLSPPLPLTLNVQPLSPDSPTPPPPLPKHSPPGLPSAAELPFSAAFDNSNNNNNNSPQQQQQQQQQQEEKEQQQKQQQQQQQQTQQNHTHHYHHYHHYHHNQSHGSLHRRLSAAFAQVQAPVSSVLTMAHRNRFRSSSSTSTATNHSTVSTVSTASVSTVSTSISNGGSNSASNSGRTTATVASPPLSAPPNFIAPLPSIGTPPPKLPPLPAFVSSSSLSISSSGDSFLSSSLPSTAAASESSSSLISSSAAGAGAGAGIGIGAVNLASHTIAKTNTISENYPSSDHKNQQKHQNKEIKEESVSPFTPAFASHSSAASTSSISSSLSAASALPSASALVTAKATTKTSAVFSHYSALKSAPASAVPASKAPITAGYISTVANTASATTANPPPVHSHSHPQTLTLSAFGPLNIPLPESLSQSLARATTATIENPSLSSPSPPSSSLSSSLSSSSSGAPSTHESLDRSNPSLLRTAMYNGHGYDYYNHTAHHNLRINTHAAVHPLPLDHHESNSSGMTPTPDTAILMSASYDRFQGGVGVSATASATPSAAAAATSTHAARGSDNYATSSSSAVTPSSATRASARSRTSAGDGSQHSSTRSRKLSQKEMLSRALQKANTAVELDNVQNFEGARRAYIEASELLNQVILRVGVDDVRRRLEEIRDRYTSRIEELDGMDQLEYDDEKELPARPERDSADFMPPMTSSLQFDDDGDDPDEMMSPRTTVTHATSTSISTPSSASHFVSGVGSNFSRSPGQTPVMLPIPERPHRPGQLNSAFSTSPVGANEWRPIDKSFLHRPEDEQYLPRPLSPYRLPNSQGQSPSYDYSYGQSQSLQDTSRLSARLSGNSLHARAMSQDSWLDHAGSGESTVSSLHSRASSMHQPSRQSLQMRPPIARSADFEFDAALDAAVEAAYDDPYEPLTPIAHRRQQSAAQGDDPVVQAMRKVEQAKERVRQTKMEASRLEQDRQIRERERELLDEDRRYQEIQSQSRQYHPHQSIHNNQPYSQDLPLETPSISGGDFFDDANSSDDEEQMLEEMSMGYKTDDFETTNDHETHIRVQGQEQEDPFGQHQPEAFAARTWFSTGTSAPTSATFLGSSPSEAQSQGSSPSTGPGQGPVISSPLVQSEPVAPPPDMVLPDLPSTRTRSRAPSSASQTVRNRRLSGQNPKQLSIETTTVAPAKRPFDANVQITEVPTPSINHIEADAATTEDLSQQNPLQIYDAEEESALEATGNAAGIVPKHPPTLAPPIPTSNNANLNVHSTPPMGLNEFDDMPDNARSVSPISSRVLRKNYSSTSLRSARTRNMSVSNIDDMHDLSPSTPGNSYMARNGHYPTVPPPHSGAFNDYVKNDSAEAVYFADIGLNHINSHSASGAMPISPRPGHVSIDPKTPVPLEPCPNDFMLRPFWLMRCLYQTLCHPCGGFVSNKLFVPRDAWKVKGVKLKNLDDKIAACDMLIVALERLSRVDTNDADLVLEEMQSLEIVLDQLTPQLARKLGGEVGVQTPGILFRESSASTEADQNSAVPRSTSVSGKSGSSFSWRRLRSKTSQAGLTSQYTSGGSVSANTRNNDSFTAYGSGTGGSGGMSKRDTPPAAEMLPMTMNPMAKPPRRDVRNVQFGGPNAAYMETLARLFDAAQTVDQIARQVEDPGLKHADKTQVGLELCTRHAAEFFAFYIVRFVMADLAHLLDKFIKRGTEWATA</sequence>
<feature type="region of interest" description="Disordered" evidence="1">
    <location>
        <begin position="1279"/>
        <end position="1314"/>
    </location>
</feature>
<protein>
    <submittedName>
        <fullName evidence="3">MIT (Microtubule interacting and transport) domain protein</fullName>
    </submittedName>
</protein>
<feature type="compositionally biased region" description="Acidic residues" evidence="1">
    <location>
        <begin position="1185"/>
        <end position="1194"/>
    </location>
</feature>
<feature type="region of interest" description="Disordered" evidence="1">
    <location>
        <begin position="1985"/>
        <end position="2062"/>
    </location>
</feature>
<feature type="compositionally biased region" description="Low complexity" evidence="1">
    <location>
        <begin position="1281"/>
        <end position="1291"/>
    </location>
</feature>
<feature type="compositionally biased region" description="Polar residues" evidence="1">
    <location>
        <begin position="1342"/>
        <end position="1365"/>
    </location>
</feature>
<feature type="compositionally biased region" description="Low complexity" evidence="1">
    <location>
        <begin position="2001"/>
        <end position="2013"/>
    </location>
</feature>
<feature type="compositionally biased region" description="Low complexity" evidence="1">
    <location>
        <begin position="526"/>
        <end position="544"/>
    </location>
</feature>
<feature type="region of interest" description="Disordered" evidence="1">
    <location>
        <begin position="612"/>
        <end position="665"/>
    </location>
</feature>
<feature type="compositionally biased region" description="Low complexity" evidence="1">
    <location>
        <begin position="1044"/>
        <end position="1067"/>
    </location>
</feature>
<feature type="compositionally biased region" description="Acidic residues" evidence="1">
    <location>
        <begin position="1497"/>
        <end position="1508"/>
    </location>
</feature>
<feature type="compositionally biased region" description="Pro residues" evidence="1">
    <location>
        <begin position="350"/>
        <end position="365"/>
    </location>
</feature>
<feature type="region of interest" description="Disordered" evidence="1">
    <location>
        <begin position="1336"/>
        <end position="1366"/>
    </location>
</feature>
<feature type="region of interest" description="Disordered" evidence="1">
    <location>
        <begin position="1"/>
        <end position="107"/>
    </location>
</feature>